<name>A0ABS2BY90_9PSED</name>
<gene>
    <name evidence="1" type="ORF">H8F21_13515</name>
</gene>
<keyword evidence="2" id="KW-1185">Reference proteome</keyword>
<dbReference type="RefSeq" id="WP_203584523.1">
    <property type="nucleotide sequence ID" value="NZ_JACOPV010000008.1"/>
</dbReference>
<dbReference type="Proteomes" id="UP000745663">
    <property type="component" value="Unassembled WGS sequence"/>
</dbReference>
<dbReference type="EMBL" id="JACOPV010000008">
    <property type="protein sequence ID" value="MBM5458582.1"/>
    <property type="molecule type" value="Genomic_DNA"/>
</dbReference>
<organism evidence="1 2">
    <name type="scientific">Pseudomonas arcuscaelestis</name>
    <dbReference type="NCBI Taxonomy" id="2710591"/>
    <lineage>
        <taxon>Bacteria</taxon>
        <taxon>Pseudomonadati</taxon>
        <taxon>Pseudomonadota</taxon>
        <taxon>Gammaproteobacteria</taxon>
        <taxon>Pseudomonadales</taxon>
        <taxon>Pseudomonadaceae</taxon>
        <taxon>Pseudomonas</taxon>
    </lineage>
</organism>
<protein>
    <submittedName>
        <fullName evidence="1">Uncharacterized protein</fullName>
    </submittedName>
</protein>
<reference evidence="1 2" key="1">
    <citation type="submission" date="2020-08" db="EMBL/GenBank/DDBJ databases">
        <title>Description of novel Pseudomonas species.</title>
        <authorList>
            <person name="Duman M."/>
            <person name="Mulet M."/>
            <person name="Altun S."/>
            <person name="Saticioglu I.B."/>
            <person name="Lalucat J."/>
            <person name="Garcia-Valdes E."/>
        </authorList>
    </citation>
    <scope>NUCLEOTIDE SEQUENCE [LARGE SCALE GENOMIC DNA]</scope>
    <source>
        <strain evidence="1 2">P66</strain>
    </source>
</reference>
<evidence type="ECO:0000313" key="2">
    <source>
        <dbReference type="Proteomes" id="UP000745663"/>
    </source>
</evidence>
<proteinExistence type="predicted"/>
<comment type="caution">
    <text evidence="1">The sequence shown here is derived from an EMBL/GenBank/DDBJ whole genome shotgun (WGS) entry which is preliminary data.</text>
</comment>
<evidence type="ECO:0000313" key="1">
    <source>
        <dbReference type="EMBL" id="MBM5458582.1"/>
    </source>
</evidence>
<sequence length="122" mass="13283">MGMQTSHRASSICAIQVHTRSAPRRLRIRPVFARHSRATSAQDCAVAAAEIASFLRQQLPSQWLVEGADAFNFELAGIVDGLEAITPVAYPADPPDQALDELNEQLARLLDWADDLGITMVA</sequence>
<accession>A0ABS2BY90</accession>